<feature type="compositionally biased region" description="Low complexity" evidence="1">
    <location>
        <begin position="45"/>
        <end position="54"/>
    </location>
</feature>
<dbReference type="HOGENOM" id="CLU_045146_0_0_1"/>
<sequence>MPPKKSTKSLPATADTTPQQNNQPDTAPKLMSVVLAALREEEESGSTNNSSSDSSDNDEEITNTADESNPEAGEEDNESDPPQEVPIAVLQKRAKASKNAATPKSFAKKTTEQGSDAGNPPTAPVPPARKINYNLLFFSAEDLACCNPKAGYLILGDDIPWEDFYAHMKIKACDQLFPNQPVVHNNSFDMNFAIARHVPIPLSLASAADYAHLTNASKIKKNPTIKVSLTSHTPNLEPGKENIATAVAPAQDNGRPELKGPAEKKKKSRAPRETNILPANFAINSKIRTLWEQWECNVTSCKSDFCFVPAEGLHFPLGHGHFEKWAAAILRGDNLASMEKLPNILLFDPVSSHTAGSKSPLLQARLNVITKEKAPPPPPAAPVVNVILPNDMFNPYQHP</sequence>
<name>A0A0C9X0Q6_9AGAR</name>
<feature type="region of interest" description="Disordered" evidence="1">
    <location>
        <begin position="246"/>
        <end position="272"/>
    </location>
</feature>
<organism evidence="2 3">
    <name type="scientific">Laccaria amethystina LaAM-08-1</name>
    <dbReference type="NCBI Taxonomy" id="1095629"/>
    <lineage>
        <taxon>Eukaryota</taxon>
        <taxon>Fungi</taxon>
        <taxon>Dikarya</taxon>
        <taxon>Basidiomycota</taxon>
        <taxon>Agaricomycotina</taxon>
        <taxon>Agaricomycetes</taxon>
        <taxon>Agaricomycetidae</taxon>
        <taxon>Agaricales</taxon>
        <taxon>Agaricineae</taxon>
        <taxon>Hydnangiaceae</taxon>
        <taxon>Laccaria</taxon>
    </lineage>
</organism>
<reference evidence="3" key="2">
    <citation type="submission" date="2015-01" db="EMBL/GenBank/DDBJ databases">
        <title>Evolutionary Origins and Diversification of the Mycorrhizal Mutualists.</title>
        <authorList>
            <consortium name="DOE Joint Genome Institute"/>
            <consortium name="Mycorrhizal Genomics Consortium"/>
            <person name="Kohler A."/>
            <person name="Kuo A."/>
            <person name="Nagy L.G."/>
            <person name="Floudas D."/>
            <person name="Copeland A."/>
            <person name="Barry K.W."/>
            <person name="Cichocki N."/>
            <person name="Veneault-Fourrey C."/>
            <person name="LaButti K."/>
            <person name="Lindquist E.A."/>
            <person name="Lipzen A."/>
            <person name="Lundell T."/>
            <person name="Morin E."/>
            <person name="Murat C."/>
            <person name="Riley R."/>
            <person name="Ohm R."/>
            <person name="Sun H."/>
            <person name="Tunlid A."/>
            <person name="Henrissat B."/>
            <person name="Grigoriev I.V."/>
            <person name="Hibbett D.S."/>
            <person name="Martin F."/>
        </authorList>
    </citation>
    <scope>NUCLEOTIDE SEQUENCE [LARGE SCALE GENOMIC DNA]</scope>
    <source>
        <strain evidence="3">LaAM-08-1</strain>
    </source>
</reference>
<dbReference type="AlphaFoldDB" id="A0A0C9X0Q6"/>
<keyword evidence="3" id="KW-1185">Reference proteome</keyword>
<dbReference type="Proteomes" id="UP000054477">
    <property type="component" value="Unassembled WGS sequence"/>
</dbReference>
<dbReference type="EMBL" id="KN838558">
    <property type="protein sequence ID" value="KIK05665.1"/>
    <property type="molecule type" value="Genomic_DNA"/>
</dbReference>
<evidence type="ECO:0000256" key="1">
    <source>
        <dbReference type="SAM" id="MobiDB-lite"/>
    </source>
</evidence>
<feature type="compositionally biased region" description="Acidic residues" evidence="1">
    <location>
        <begin position="68"/>
        <end position="81"/>
    </location>
</feature>
<reference evidence="2 3" key="1">
    <citation type="submission" date="2014-04" db="EMBL/GenBank/DDBJ databases">
        <authorList>
            <consortium name="DOE Joint Genome Institute"/>
            <person name="Kuo A."/>
            <person name="Kohler A."/>
            <person name="Nagy L.G."/>
            <person name="Floudas D."/>
            <person name="Copeland A."/>
            <person name="Barry K.W."/>
            <person name="Cichocki N."/>
            <person name="Veneault-Fourrey C."/>
            <person name="LaButti K."/>
            <person name="Lindquist E.A."/>
            <person name="Lipzen A."/>
            <person name="Lundell T."/>
            <person name="Morin E."/>
            <person name="Murat C."/>
            <person name="Sun H."/>
            <person name="Tunlid A."/>
            <person name="Henrissat B."/>
            <person name="Grigoriev I.V."/>
            <person name="Hibbett D.S."/>
            <person name="Martin F."/>
            <person name="Nordberg H.P."/>
            <person name="Cantor M.N."/>
            <person name="Hua S.X."/>
        </authorList>
    </citation>
    <scope>NUCLEOTIDE SEQUENCE [LARGE SCALE GENOMIC DNA]</scope>
    <source>
        <strain evidence="2 3">LaAM-08-1</strain>
    </source>
</reference>
<evidence type="ECO:0000313" key="3">
    <source>
        <dbReference type="Proteomes" id="UP000054477"/>
    </source>
</evidence>
<protein>
    <submittedName>
        <fullName evidence="2">Unplaced genomic scaffold K443scaffold_23, whole genome shotgun sequence</fullName>
    </submittedName>
</protein>
<dbReference type="STRING" id="1095629.A0A0C9X0Q6"/>
<gene>
    <name evidence="2" type="ORF">K443DRAFT_3674</name>
</gene>
<evidence type="ECO:0000313" key="2">
    <source>
        <dbReference type="EMBL" id="KIK05665.1"/>
    </source>
</evidence>
<feature type="compositionally biased region" description="Polar residues" evidence="1">
    <location>
        <begin position="8"/>
        <end position="25"/>
    </location>
</feature>
<proteinExistence type="predicted"/>
<feature type="compositionally biased region" description="Basic and acidic residues" evidence="1">
    <location>
        <begin position="254"/>
        <end position="263"/>
    </location>
</feature>
<dbReference type="OrthoDB" id="3063862at2759"/>
<accession>A0A0C9X0Q6</accession>
<feature type="region of interest" description="Disordered" evidence="1">
    <location>
        <begin position="1"/>
        <end position="126"/>
    </location>
</feature>